<dbReference type="InterPro" id="IPR000408">
    <property type="entry name" value="Reg_chr_condens"/>
</dbReference>
<evidence type="ECO:0000313" key="7">
    <source>
        <dbReference type="Proteomes" id="UP000254866"/>
    </source>
</evidence>
<feature type="repeat" description="RCC1" evidence="3">
    <location>
        <begin position="244"/>
        <end position="308"/>
    </location>
</feature>
<dbReference type="PANTHER" id="PTHR45982:SF1">
    <property type="entry name" value="REGULATOR OF CHROMOSOME CONDENSATION"/>
    <property type="match status" value="1"/>
</dbReference>
<dbReference type="InterPro" id="IPR058923">
    <property type="entry name" value="RCC1-like_dom"/>
</dbReference>
<feature type="region of interest" description="Disordered" evidence="4">
    <location>
        <begin position="1"/>
        <end position="107"/>
    </location>
</feature>
<name>A0A370TDS5_9HELO</name>
<protein>
    <submittedName>
        <fullName evidence="6">RCC1 protein</fullName>
    </submittedName>
</protein>
<dbReference type="GO" id="GO:0005737">
    <property type="term" value="C:cytoplasm"/>
    <property type="evidence" value="ECO:0007669"/>
    <property type="project" value="TreeGrafter"/>
</dbReference>
<evidence type="ECO:0000313" key="6">
    <source>
        <dbReference type="EMBL" id="RDL32604.1"/>
    </source>
</evidence>
<dbReference type="GO" id="GO:0005085">
    <property type="term" value="F:guanyl-nucleotide exchange factor activity"/>
    <property type="evidence" value="ECO:0007669"/>
    <property type="project" value="TreeGrafter"/>
</dbReference>
<reference evidence="6 7" key="1">
    <citation type="journal article" date="2018" name="IMA Fungus">
        <title>IMA Genome-F 9: Draft genome sequence of Annulohypoxylon stygium, Aspergillus mulundensis, Berkeleyomyces basicola (syn. Thielaviopsis basicola), Ceratocystis smalleyi, two Cercospora beticola strains, Coleophoma cylindrospora, Fusarium fracticaudum, Phialophora cf. hyalina, and Morchella septimelata.</title>
        <authorList>
            <person name="Wingfield B.D."/>
            <person name="Bills G.F."/>
            <person name="Dong Y."/>
            <person name="Huang W."/>
            <person name="Nel W.J."/>
            <person name="Swalarsk-Parry B.S."/>
            <person name="Vaghefi N."/>
            <person name="Wilken P.M."/>
            <person name="An Z."/>
            <person name="de Beer Z.W."/>
            <person name="De Vos L."/>
            <person name="Chen L."/>
            <person name="Duong T.A."/>
            <person name="Gao Y."/>
            <person name="Hammerbacher A."/>
            <person name="Kikkert J.R."/>
            <person name="Li Y."/>
            <person name="Li H."/>
            <person name="Li K."/>
            <person name="Li Q."/>
            <person name="Liu X."/>
            <person name="Ma X."/>
            <person name="Naidoo K."/>
            <person name="Pethybridge S.J."/>
            <person name="Sun J."/>
            <person name="Steenkamp E.T."/>
            <person name="van der Nest M.A."/>
            <person name="van Wyk S."/>
            <person name="Wingfield M.J."/>
            <person name="Xiong C."/>
            <person name="Yue Q."/>
            <person name="Zhang X."/>
        </authorList>
    </citation>
    <scope>NUCLEOTIDE SEQUENCE [LARGE SCALE GENOMIC DNA]</scope>
    <source>
        <strain evidence="6 7">BP 5553</strain>
    </source>
</reference>
<feature type="repeat" description="RCC1" evidence="3">
    <location>
        <begin position="104"/>
        <end position="164"/>
    </location>
</feature>
<dbReference type="AlphaFoldDB" id="A0A370TDS5"/>
<accession>A0A370TDS5</accession>
<keyword evidence="7" id="KW-1185">Reference proteome</keyword>
<dbReference type="GeneID" id="43601909"/>
<feature type="region of interest" description="Disordered" evidence="4">
    <location>
        <begin position="179"/>
        <end position="214"/>
    </location>
</feature>
<dbReference type="InterPro" id="IPR009091">
    <property type="entry name" value="RCC1/BLIP-II"/>
</dbReference>
<feature type="repeat" description="RCC1" evidence="3">
    <location>
        <begin position="419"/>
        <end position="482"/>
    </location>
</feature>
<dbReference type="STRING" id="2656787.A0A370TDS5"/>
<dbReference type="Gene3D" id="2.130.10.30">
    <property type="entry name" value="Regulator of chromosome condensation 1/beta-lactamase-inhibitor protein II"/>
    <property type="match status" value="1"/>
</dbReference>
<dbReference type="PROSITE" id="PS50012">
    <property type="entry name" value="RCC1_3"/>
    <property type="match status" value="7"/>
</dbReference>
<organism evidence="6 7">
    <name type="scientific">Venustampulla echinocandica</name>
    <dbReference type="NCBI Taxonomy" id="2656787"/>
    <lineage>
        <taxon>Eukaryota</taxon>
        <taxon>Fungi</taxon>
        <taxon>Dikarya</taxon>
        <taxon>Ascomycota</taxon>
        <taxon>Pezizomycotina</taxon>
        <taxon>Leotiomycetes</taxon>
        <taxon>Helotiales</taxon>
        <taxon>Pleuroascaceae</taxon>
        <taxon>Venustampulla</taxon>
    </lineage>
</organism>
<dbReference type="PANTHER" id="PTHR45982">
    <property type="entry name" value="REGULATOR OF CHROMOSOME CONDENSATION"/>
    <property type="match status" value="1"/>
</dbReference>
<feature type="repeat" description="RCC1" evidence="3">
    <location>
        <begin position="483"/>
        <end position="536"/>
    </location>
</feature>
<dbReference type="InterPro" id="IPR051553">
    <property type="entry name" value="Ran_GTPase-activating"/>
</dbReference>
<proteinExistence type="predicted"/>
<dbReference type="PROSITE" id="PS00625">
    <property type="entry name" value="RCC1_1"/>
    <property type="match status" value="1"/>
</dbReference>
<evidence type="ECO:0000256" key="1">
    <source>
        <dbReference type="ARBA" id="ARBA00022658"/>
    </source>
</evidence>
<sequence length="542" mass="57635">MPLSAQATAKVMARKSTRRDAPPRAAKPAKPAKPTSIVAKVKAKAPAGTPAAKNPTSVPLLVPPVVLAAPKPSMKRPRPEEPAPQPSKRLKPDQSISSPPSQKLDVFVFGDGESGELGLGPKAIDGNPPVNVERPRLNRLLDAGAVGVVQVAVGGMHCISLTHDQNIYTWGVNDNGALGRDTTWEAPTRDIDGNSDTEEEDSDLSPKESTPIAVPTDECFGKHAKTYVQVAATDSASFALANDGSVYGWGSFRGNDGVMGFTTADAIDAAKTKMDKKKLQPRPILIPHLKKIKFLATGSDHVLALDHKGDVYAWGSGEQNQLGRRIVQRTRFQALTPCRFGLSKISSVSCGAYHNFAINAKGQVFAWGLNNYGQTGIADGAGEGDACVMKPTLVEALKPYRIKAISGENHHSIACTEDNEVLIWGRCDDSQAGIKLDTLPKDDVMLDSRGRPQILMKPTIIPGLRAVSVTAGIDNSIAITQEGKAYSWGFSDNFRTGLGTQEAVEAPTFLDNADVKGKRLTFAGCGGQFSVLAGPALLEGDY</sequence>
<dbReference type="SUPFAM" id="SSF50985">
    <property type="entry name" value="RCC1/BLIP-II"/>
    <property type="match status" value="1"/>
</dbReference>
<feature type="compositionally biased region" description="Low complexity" evidence="4">
    <location>
        <begin position="23"/>
        <end position="70"/>
    </location>
</feature>
<feature type="domain" description="RCC1-like" evidence="5">
    <location>
        <begin position="105"/>
        <end position="532"/>
    </location>
</feature>
<feature type="compositionally biased region" description="Acidic residues" evidence="4">
    <location>
        <begin position="193"/>
        <end position="203"/>
    </location>
</feature>
<evidence type="ECO:0000259" key="5">
    <source>
        <dbReference type="Pfam" id="PF25390"/>
    </source>
</evidence>
<evidence type="ECO:0000256" key="4">
    <source>
        <dbReference type="SAM" id="MobiDB-lite"/>
    </source>
</evidence>
<dbReference type="Pfam" id="PF25390">
    <property type="entry name" value="WD40_RLD"/>
    <property type="match status" value="1"/>
</dbReference>
<keyword evidence="1" id="KW-0344">Guanine-nucleotide releasing factor</keyword>
<dbReference type="PRINTS" id="PR00633">
    <property type="entry name" value="RCCNDNSATION"/>
</dbReference>
<feature type="repeat" description="RCC1" evidence="3">
    <location>
        <begin position="309"/>
        <end position="361"/>
    </location>
</feature>
<dbReference type="EMBL" id="NPIC01000010">
    <property type="protein sequence ID" value="RDL32604.1"/>
    <property type="molecule type" value="Genomic_DNA"/>
</dbReference>
<feature type="repeat" description="RCC1" evidence="3">
    <location>
        <begin position="362"/>
        <end position="418"/>
    </location>
</feature>
<dbReference type="RefSeq" id="XP_031866326.1">
    <property type="nucleotide sequence ID" value="XM_032017683.1"/>
</dbReference>
<comment type="caution">
    <text evidence="6">The sequence shown here is derived from an EMBL/GenBank/DDBJ whole genome shotgun (WGS) entry which is preliminary data.</text>
</comment>
<evidence type="ECO:0000256" key="2">
    <source>
        <dbReference type="ARBA" id="ARBA00022737"/>
    </source>
</evidence>
<dbReference type="OrthoDB" id="61110at2759"/>
<keyword evidence="2" id="KW-0677">Repeat</keyword>
<feature type="repeat" description="RCC1" evidence="3">
    <location>
        <begin position="165"/>
        <end position="243"/>
    </location>
</feature>
<dbReference type="Proteomes" id="UP000254866">
    <property type="component" value="Unassembled WGS sequence"/>
</dbReference>
<evidence type="ECO:0000256" key="3">
    <source>
        <dbReference type="PROSITE-ProRule" id="PRU00235"/>
    </source>
</evidence>
<gene>
    <name evidence="6" type="ORF">BP5553_09060</name>
</gene>